<reference evidence="4" key="1">
    <citation type="journal article" date="2007" name="Proc. Natl. Acad. Sci. U.S.A.">
        <title>Genome sequencing reveals complex secondary metabolome in the marine actinomycete Salinispora tropica.</title>
        <authorList>
            <person name="Udwary D.W."/>
            <person name="Zeigler L."/>
            <person name="Asolkar R.N."/>
            <person name="Singan V."/>
            <person name="Lapidus A."/>
            <person name="Fenical W."/>
            <person name="Jensen P.R."/>
            <person name="Moore B.S."/>
        </authorList>
    </citation>
    <scope>NUCLEOTIDE SEQUENCE [LARGE SCALE GENOMIC DNA]</scope>
    <source>
        <strain evidence="4">ATCC BAA-916 / DSM 44818 / CNB-440</strain>
    </source>
</reference>
<gene>
    <name evidence="3" type="ordered locus">Strop_2641</name>
</gene>
<name>A4X885_SALTO</name>
<evidence type="ECO:0000259" key="2">
    <source>
        <dbReference type="Pfam" id="PF13193"/>
    </source>
</evidence>
<feature type="domain" description="AMP-binding enzyme C-terminal" evidence="2">
    <location>
        <begin position="420"/>
        <end position="498"/>
    </location>
</feature>
<dbReference type="InterPro" id="IPR000873">
    <property type="entry name" value="AMP-dep_synth/lig_dom"/>
</dbReference>
<dbReference type="HOGENOM" id="CLU_000022_59_0_11"/>
<evidence type="ECO:0000313" key="4">
    <source>
        <dbReference type="Proteomes" id="UP000000235"/>
    </source>
</evidence>
<dbReference type="Gene3D" id="3.40.50.12780">
    <property type="entry name" value="N-terminal domain of ligase-like"/>
    <property type="match status" value="1"/>
</dbReference>
<dbReference type="KEGG" id="stp:Strop_2641"/>
<dbReference type="SUPFAM" id="SSF56801">
    <property type="entry name" value="Acetyl-CoA synthetase-like"/>
    <property type="match status" value="1"/>
</dbReference>
<keyword evidence="4" id="KW-1185">Reference proteome</keyword>
<dbReference type="AlphaFoldDB" id="A4X885"/>
<dbReference type="Proteomes" id="UP000000235">
    <property type="component" value="Chromosome"/>
</dbReference>
<sequence length="516" mass="55914">MTGIGLWNIASQDPDGIAVVDPDGHVVTYGELAAEADRVGRGFQALGLAPGDTVAMLLPNSADLLAAEFAALETGLYSVPLNWHLTAAEIAYILRDSGARVFVAHGRFAEVAAAAAAEASIPADGCFAAAGGVPGFRPLADLGAGASDRPAPRTLGALMVYTSGTSGRPKGVRRPLTGADPDTVPPVSLWFFGLFGLEPFDSHVHLCCSPLYHTAVMNFAVISLQLGHPVVLMDRWDPHDMLRLIERHRVTHSHMVPTQFRRLLALPEKTRTAYDLSSMRVMIHGAAPCPHEVKRRMLDWWGPVVVEYYAASEGGGTLISAGDWLARPGSVGQAWPGSQVRVLDPDGSDAPVGQPGTVYLQMGETTFEYLGDAEKTRQSWRGRMFTVGDIGYLDDDGYLYLCDRKSDMIITGGVNVYPAEIEGELAAHPAVADVAVFGIPHDEWGEEIKAVVQPEWGVTTGPELTSELLEFLTGRLARFKLPRSVDYVEELPRDPNGKLYKRLLRDPYWAAQHRAI</sequence>
<evidence type="ECO:0000313" key="3">
    <source>
        <dbReference type="EMBL" id="ABP55085.1"/>
    </source>
</evidence>
<accession>A4X885</accession>
<keyword evidence="3" id="KW-0436">Ligase</keyword>
<dbReference type="eggNOG" id="COG0318">
    <property type="taxonomic scope" value="Bacteria"/>
</dbReference>
<dbReference type="GO" id="GO:0016878">
    <property type="term" value="F:acid-thiol ligase activity"/>
    <property type="evidence" value="ECO:0007669"/>
    <property type="project" value="UniProtKB-ARBA"/>
</dbReference>
<dbReference type="PROSITE" id="PS00455">
    <property type="entry name" value="AMP_BINDING"/>
    <property type="match status" value="1"/>
</dbReference>
<dbReference type="Pfam" id="PF00501">
    <property type="entry name" value="AMP-binding"/>
    <property type="match status" value="1"/>
</dbReference>
<dbReference type="PANTHER" id="PTHR43767">
    <property type="entry name" value="LONG-CHAIN-FATTY-ACID--COA LIGASE"/>
    <property type="match status" value="1"/>
</dbReference>
<dbReference type="EMBL" id="CP000667">
    <property type="protein sequence ID" value="ABP55085.1"/>
    <property type="molecule type" value="Genomic_DNA"/>
</dbReference>
<dbReference type="InterPro" id="IPR020845">
    <property type="entry name" value="AMP-binding_CS"/>
</dbReference>
<dbReference type="Pfam" id="PF13193">
    <property type="entry name" value="AMP-binding_C"/>
    <property type="match status" value="1"/>
</dbReference>
<dbReference type="Gene3D" id="3.30.300.30">
    <property type="match status" value="1"/>
</dbReference>
<evidence type="ECO:0000259" key="1">
    <source>
        <dbReference type="Pfam" id="PF00501"/>
    </source>
</evidence>
<dbReference type="InterPro" id="IPR050237">
    <property type="entry name" value="ATP-dep_AMP-bd_enzyme"/>
</dbReference>
<dbReference type="InterPro" id="IPR025110">
    <property type="entry name" value="AMP-bd_C"/>
</dbReference>
<protein>
    <submittedName>
        <fullName evidence="3">AMP-dependent synthetase and ligase</fullName>
    </submittedName>
</protein>
<dbReference type="PANTHER" id="PTHR43767:SF1">
    <property type="entry name" value="NONRIBOSOMAL PEPTIDE SYNTHASE PES1 (EUROFUNG)-RELATED"/>
    <property type="match status" value="1"/>
</dbReference>
<feature type="domain" description="AMP-dependent synthetase/ligase" evidence="1">
    <location>
        <begin position="9"/>
        <end position="361"/>
    </location>
</feature>
<proteinExistence type="predicted"/>
<dbReference type="InterPro" id="IPR045851">
    <property type="entry name" value="AMP-bd_C_sf"/>
</dbReference>
<dbReference type="InterPro" id="IPR042099">
    <property type="entry name" value="ANL_N_sf"/>
</dbReference>
<organism evidence="3 4">
    <name type="scientific">Salinispora tropica (strain ATCC BAA-916 / DSM 44818 / JCM 13857 / NBRC 105044 / CNB-440)</name>
    <dbReference type="NCBI Taxonomy" id="369723"/>
    <lineage>
        <taxon>Bacteria</taxon>
        <taxon>Bacillati</taxon>
        <taxon>Actinomycetota</taxon>
        <taxon>Actinomycetes</taxon>
        <taxon>Micromonosporales</taxon>
        <taxon>Micromonosporaceae</taxon>
        <taxon>Salinispora</taxon>
    </lineage>
</organism>
<dbReference type="STRING" id="369723.Strop_2641"/>
<dbReference type="PATRIC" id="fig|369723.5.peg.2719"/>
<dbReference type="RefSeq" id="WP_012013866.1">
    <property type="nucleotide sequence ID" value="NC_009380.1"/>
</dbReference>